<evidence type="ECO:0000313" key="3">
    <source>
        <dbReference type="Proteomes" id="UP001281761"/>
    </source>
</evidence>
<gene>
    <name evidence="2" type="ORF">BLNAU_1587</name>
</gene>
<sequence length="831" mass="93635">MKLIRTKFLPEPQPTPTPETLFVMFITGILEQVLEQTNSILNKPDTLPSTLVAQLEQRDPPSLVFIEASHLSSKLHDESTLHSTHSDIDDDILSESSMSREEQGREGSLRVLNLIHEIRSRLIETGETDWDPTPFRDFANFDEPKRVPRDHFDDTIFDISIFKRTGNLNHLSLTPAYLTKLTHFILSETGSFGEIATEHLSLLLSAVPDSGEIVWTVYPLLRNAFHRSNENACNALLIIVVKELEMNGMDSVILASWTDADWIALFSHRWIRIDSLKRILPHLVKLIAYSHNPRQSPSTSDISRIRLFSSSNDITSRSERLVRLFTKPAFKNQHRRKIICGIVLCHAAMNERLPSTIHDKLVHLHIADPSFSTIPLLFILGQSKHLISRFLSSFPADVVIEREISRTLLKFRDIGTVDEQQAQKTFQNSGNMFVERSTVAITSSFCPAVHHVSIGSNCGILHRTPPQLRLPPFAFESLFRVTQAEFSVLPQKWNATGIPMDFLTLSVLSVVSEMRFIDDSHLLRVQAVRRERSYRVVFLDLVSHISAKRNAALVLLTKVCVPTTCDEILELCRFGVVECVMRAIEASSIYLTKLTHFTLSETGSIGEMAADHLSKLLSAVPDPSEMVSTVRIDPLRSQVSRFLPSFPADIVIEREISKMFLMYTNECRIAYSGIRSQENGKDSRTDRHIGLLFSPHSISDVVESLVQHLPSLKLPPFAFEIDCVGFVKGLIDVVCAVRLRSEVTFLRRYPCRGVLLNLVSHIPALRNGALVLLSKVCVQANRDDVLELCRFGVVECVMRAVEASSSLEEYEMGVSILGSVFRTLTLSRSID</sequence>
<accession>A0ABQ9YIW3</accession>
<comment type="caution">
    <text evidence="2">The sequence shown here is derived from an EMBL/GenBank/DDBJ whole genome shotgun (WGS) entry which is preliminary data.</text>
</comment>
<dbReference type="EMBL" id="JARBJD010000006">
    <property type="protein sequence ID" value="KAK2963544.1"/>
    <property type="molecule type" value="Genomic_DNA"/>
</dbReference>
<keyword evidence="3" id="KW-1185">Reference proteome</keyword>
<organism evidence="2 3">
    <name type="scientific">Blattamonas nauphoetae</name>
    <dbReference type="NCBI Taxonomy" id="2049346"/>
    <lineage>
        <taxon>Eukaryota</taxon>
        <taxon>Metamonada</taxon>
        <taxon>Preaxostyla</taxon>
        <taxon>Oxymonadida</taxon>
        <taxon>Blattamonas</taxon>
    </lineage>
</organism>
<evidence type="ECO:0000313" key="2">
    <source>
        <dbReference type="EMBL" id="KAK2963544.1"/>
    </source>
</evidence>
<feature type="region of interest" description="Disordered" evidence="1">
    <location>
        <begin position="76"/>
        <end position="103"/>
    </location>
</feature>
<dbReference type="Proteomes" id="UP001281761">
    <property type="component" value="Unassembled WGS sequence"/>
</dbReference>
<reference evidence="2 3" key="1">
    <citation type="journal article" date="2022" name="bioRxiv">
        <title>Genomics of Preaxostyla Flagellates Illuminates Evolutionary Transitions and the Path Towards Mitochondrial Loss.</title>
        <authorList>
            <person name="Novak L.V.F."/>
            <person name="Treitli S.C."/>
            <person name="Pyrih J."/>
            <person name="Halakuc P."/>
            <person name="Pipaliya S.V."/>
            <person name="Vacek V."/>
            <person name="Brzon O."/>
            <person name="Soukal P."/>
            <person name="Eme L."/>
            <person name="Dacks J.B."/>
            <person name="Karnkowska A."/>
            <person name="Elias M."/>
            <person name="Hampl V."/>
        </authorList>
    </citation>
    <scope>NUCLEOTIDE SEQUENCE [LARGE SCALE GENOMIC DNA]</scope>
    <source>
        <strain evidence="2">NAU3</strain>
        <tissue evidence="2">Gut</tissue>
    </source>
</reference>
<feature type="compositionally biased region" description="Basic and acidic residues" evidence="1">
    <location>
        <begin position="76"/>
        <end position="87"/>
    </location>
</feature>
<evidence type="ECO:0000256" key="1">
    <source>
        <dbReference type="SAM" id="MobiDB-lite"/>
    </source>
</evidence>
<proteinExistence type="predicted"/>
<protein>
    <submittedName>
        <fullName evidence="2">Uncharacterized protein</fullName>
    </submittedName>
</protein>
<name>A0ABQ9YIW3_9EUKA</name>